<reference evidence="2 3" key="1">
    <citation type="journal article" date="2017" name="G3 (Bethesda)">
        <title>First Draft Genome Sequence of the Pathogenic Fungus Lomentospora prolificans (Formerly Scedosporium prolificans).</title>
        <authorList>
            <person name="Luo R."/>
            <person name="Zimin A."/>
            <person name="Workman R."/>
            <person name="Fan Y."/>
            <person name="Pertea G."/>
            <person name="Grossman N."/>
            <person name="Wear M.P."/>
            <person name="Jia B."/>
            <person name="Miller H."/>
            <person name="Casadevall A."/>
            <person name="Timp W."/>
            <person name="Zhang S.X."/>
            <person name="Salzberg S.L."/>
        </authorList>
    </citation>
    <scope>NUCLEOTIDE SEQUENCE [LARGE SCALE GENOMIC DNA]</scope>
    <source>
        <strain evidence="2 3">JHH-5317</strain>
    </source>
</reference>
<dbReference type="Gene3D" id="1.10.510.10">
    <property type="entry name" value="Transferase(Phosphotransferase) domain 1"/>
    <property type="match status" value="1"/>
</dbReference>
<dbReference type="OrthoDB" id="5337378at2759"/>
<evidence type="ECO:0000313" key="3">
    <source>
        <dbReference type="Proteomes" id="UP000233524"/>
    </source>
</evidence>
<dbReference type="EMBL" id="NLAX01000008">
    <property type="protein sequence ID" value="PKS11042.1"/>
    <property type="molecule type" value="Genomic_DNA"/>
</dbReference>
<dbReference type="GO" id="GO:0005524">
    <property type="term" value="F:ATP binding"/>
    <property type="evidence" value="ECO:0007669"/>
    <property type="project" value="InterPro"/>
</dbReference>
<proteinExistence type="predicted"/>
<evidence type="ECO:0000313" key="2">
    <source>
        <dbReference type="EMBL" id="PKS11042.1"/>
    </source>
</evidence>
<comment type="caution">
    <text evidence="2">The sequence shown here is derived from an EMBL/GenBank/DDBJ whole genome shotgun (WGS) entry which is preliminary data.</text>
</comment>
<dbReference type="STRING" id="41688.A0A2N3NF96"/>
<dbReference type="VEuPathDB" id="FungiDB:jhhlp_002803"/>
<dbReference type="SUPFAM" id="SSF56112">
    <property type="entry name" value="Protein kinase-like (PK-like)"/>
    <property type="match status" value="1"/>
</dbReference>
<dbReference type="PROSITE" id="PS00108">
    <property type="entry name" value="PROTEIN_KINASE_ST"/>
    <property type="match status" value="1"/>
</dbReference>
<gene>
    <name evidence="2" type="ORF">jhhlp_002803</name>
</gene>
<dbReference type="InterPro" id="IPR008271">
    <property type="entry name" value="Ser/Thr_kinase_AS"/>
</dbReference>
<evidence type="ECO:0000259" key="1">
    <source>
        <dbReference type="PROSITE" id="PS50011"/>
    </source>
</evidence>
<name>A0A2N3NF96_9PEZI</name>
<sequence>MSGPVLWPKRPFRPALSPRRRYRSKSAARRNTLILLLAILVLLFIFHLHIFCRQALRDKYSPTHFKVSSYEDDAYRRSIAWDQAKRHPQSSLGGGSEALANKAQWKHLASGCEGDVFSYNGTAIKLYDAIRSPFRNCLPGTMGREKWPVEIPATLLLGNPGRVEGGAAPEGLDDFVSVVETFFVPDETGEKGSWHLITPFFKSGSLETLAKRLRTSGHGYTATELDQVYRPSLNRLLSALGRLHKEHNLCHDDVKPGNIFIGSDEAPGVDSSEAHSTHWLLADLGNARHPDHPYHSSFLWTPHNKQLPDCRANDALRLLKSYMTFLRTSVPDPTGFDAAFVSGTQPWSCMYWKAMDLLQRGGEGDATTSAVHRISRDAFGGGGGSEAYRCEFTRGSTLLAQRGGRYTGALSRVVSEELKITLGDKVARFFALTSIRGFPTVECA</sequence>
<dbReference type="Proteomes" id="UP000233524">
    <property type="component" value="Unassembled WGS sequence"/>
</dbReference>
<dbReference type="InterPro" id="IPR000719">
    <property type="entry name" value="Prot_kinase_dom"/>
</dbReference>
<accession>A0A2N3NF96</accession>
<dbReference type="GO" id="GO:0004672">
    <property type="term" value="F:protein kinase activity"/>
    <property type="evidence" value="ECO:0007669"/>
    <property type="project" value="InterPro"/>
</dbReference>
<feature type="domain" description="Protein kinase" evidence="1">
    <location>
        <begin position="86"/>
        <end position="444"/>
    </location>
</feature>
<keyword evidence="3" id="KW-1185">Reference proteome</keyword>
<dbReference type="InterPro" id="IPR011009">
    <property type="entry name" value="Kinase-like_dom_sf"/>
</dbReference>
<protein>
    <recommendedName>
        <fullName evidence="1">Protein kinase domain-containing protein</fullName>
    </recommendedName>
</protein>
<dbReference type="AlphaFoldDB" id="A0A2N3NF96"/>
<dbReference type="PROSITE" id="PS50011">
    <property type="entry name" value="PROTEIN_KINASE_DOM"/>
    <property type="match status" value="1"/>
</dbReference>
<organism evidence="2 3">
    <name type="scientific">Lomentospora prolificans</name>
    <dbReference type="NCBI Taxonomy" id="41688"/>
    <lineage>
        <taxon>Eukaryota</taxon>
        <taxon>Fungi</taxon>
        <taxon>Dikarya</taxon>
        <taxon>Ascomycota</taxon>
        <taxon>Pezizomycotina</taxon>
        <taxon>Sordariomycetes</taxon>
        <taxon>Hypocreomycetidae</taxon>
        <taxon>Microascales</taxon>
        <taxon>Microascaceae</taxon>
        <taxon>Lomentospora</taxon>
    </lineage>
</organism>
<dbReference type="InParanoid" id="A0A2N3NF96"/>